<dbReference type="STRING" id="36745.CLSAP_08050"/>
<name>M1M9C1_9CLOT</name>
<dbReference type="KEGG" id="csr:Cspa_c07670"/>
<evidence type="ECO:0000313" key="2">
    <source>
        <dbReference type="EMBL" id="AGF54544.1"/>
    </source>
</evidence>
<evidence type="ECO:0000256" key="1">
    <source>
        <dbReference type="SAM" id="MobiDB-lite"/>
    </source>
</evidence>
<dbReference type="Proteomes" id="UP000011728">
    <property type="component" value="Chromosome"/>
</dbReference>
<dbReference type="RefSeq" id="WP_015390870.1">
    <property type="nucleotide sequence ID" value="NC_020291.1"/>
</dbReference>
<evidence type="ECO:0000313" key="3">
    <source>
        <dbReference type="Proteomes" id="UP000011728"/>
    </source>
</evidence>
<keyword evidence="3" id="KW-1185">Reference proteome</keyword>
<feature type="region of interest" description="Disordered" evidence="1">
    <location>
        <begin position="55"/>
        <end position="78"/>
    </location>
</feature>
<protein>
    <submittedName>
        <fullName evidence="2">Uncharacterized protein</fullName>
    </submittedName>
</protein>
<sequence>MLKYLEREGANVTDYESWMPDFMKGMGHGIKVNTHLVTEPVKDLSVGIKTNMNGGLSGGSKSGSLGLKGSTNTTKDNSAQNGFAITIAKLADSIIIREEGDIDKIATALANKLSQTALGMG</sequence>
<dbReference type="PATRIC" id="fig|931276.5.peg.720"/>
<gene>
    <name evidence="2" type="ORF">Cspa_c07670</name>
</gene>
<organism evidence="2 3">
    <name type="scientific">Clostridium saccharoperbutylacetonicum N1-4(HMT)</name>
    <dbReference type="NCBI Taxonomy" id="931276"/>
    <lineage>
        <taxon>Bacteria</taxon>
        <taxon>Bacillati</taxon>
        <taxon>Bacillota</taxon>
        <taxon>Clostridia</taxon>
        <taxon>Eubacteriales</taxon>
        <taxon>Clostridiaceae</taxon>
        <taxon>Clostridium</taxon>
    </lineage>
</organism>
<accession>M1M9C1</accession>
<reference evidence="2 3" key="1">
    <citation type="submission" date="2013-02" db="EMBL/GenBank/DDBJ databases">
        <title>Genome sequence of Clostridium saccharoperbutylacetonicum N1-4(HMT).</title>
        <authorList>
            <person name="Poehlein A."/>
            <person name="Daniel R."/>
        </authorList>
    </citation>
    <scope>NUCLEOTIDE SEQUENCE [LARGE SCALE GENOMIC DNA]</scope>
    <source>
        <strain evidence="3">N1-4(HMT)</strain>
    </source>
</reference>
<dbReference type="EMBL" id="CP004121">
    <property type="protein sequence ID" value="AGF54544.1"/>
    <property type="molecule type" value="Genomic_DNA"/>
</dbReference>
<dbReference type="HOGENOM" id="CLU_2034021_0_0_9"/>
<dbReference type="AlphaFoldDB" id="M1M9C1"/>
<proteinExistence type="predicted"/>